<evidence type="ECO:0000256" key="8">
    <source>
        <dbReference type="ARBA" id="ARBA00022777"/>
    </source>
</evidence>
<dbReference type="GO" id="GO:0005524">
    <property type="term" value="F:ATP binding"/>
    <property type="evidence" value="ECO:0007669"/>
    <property type="project" value="UniProtKB-UniRule"/>
</dbReference>
<accession>A0A9D9D6T1</accession>
<dbReference type="PROSITE" id="PS00603">
    <property type="entry name" value="TK_CELLULAR_TYPE"/>
    <property type="match status" value="1"/>
</dbReference>
<comment type="subunit">
    <text evidence="11">Homotetramer.</text>
</comment>
<dbReference type="InterPro" id="IPR020633">
    <property type="entry name" value="Thymidine_kinase_CS"/>
</dbReference>
<dbReference type="Pfam" id="PF00265">
    <property type="entry name" value="TK"/>
    <property type="match status" value="1"/>
</dbReference>
<dbReference type="GO" id="GO:0008270">
    <property type="term" value="F:zinc ion binding"/>
    <property type="evidence" value="ECO:0007669"/>
    <property type="project" value="UniProtKB-UniRule"/>
</dbReference>
<keyword evidence="5 11" id="KW-0808">Transferase</keyword>
<dbReference type="EMBL" id="JADING010000003">
    <property type="protein sequence ID" value="MBO8413878.1"/>
    <property type="molecule type" value="Genomic_DNA"/>
</dbReference>
<dbReference type="GO" id="GO:0004797">
    <property type="term" value="F:thymidine kinase activity"/>
    <property type="evidence" value="ECO:0007669"/>
    <property type="project" value="UniProtKB-UniRule"/>
</dbReference>
<keyword evidence="3 11" id="KW-0963">Cytoplasm</keyword>
<protein>
    <recommendedName>
        <fullName evidence="2 11">Thymidine kinase</fullName>
        <ecNumber evidence="2 11">2.7.1.21</ecNumber>
    </recommendedName>
</protein>
<sequence length="193" mass="21700">MYQEFNRGWIEVITGPMFAGKSEELIRRVRTLSYAKKNIVCFKPSIDIRYAKDDIASHAGGRYEAYAISSPKEILNYVREDCDVVAIDEIQFFDESILPIIDSLADSGVRVICAGLDMDFRGEPFGIMPILLAKAEFVTKLTAACTVCGEAATRTQRIIDGKPAYYEDPVIQVGAKESYEARCRKHHEVPHKN</sequence>
<evidence type="ECO:0000256" key="1">
    <source>
        <dbReference type="ARBA" id="ARBA00007587"/>
    </source>
</evidence>
<keyword evidence="6 11" id="KW-0479">Metal-binding</keyword>
<dbReference type="FunFam" id="3.30.60.20:FF:000026">
    <property type="entry name" value="Thymidine kinase"/>
    <property type="match status" value="1"/>
</dbReference>
<dbReference type="InterPro" id="IPR001267">
    <property type="entry name" value="Thymidine_kinase"/>
</dbReference>
<feature type="binding site" evidence="13">
    <location>
        <begin position="171"/>
        <end position="174"/>
    </location>
    <ligand>
        <name>substrate</name>
    </ligand>
</feature>
<reference evidence="16" key="2">
    <citation type="journal article" date="2021" name="PeerJ">
        <title>Extensive microbial diversity within the chicken gut microbiome revealed by metagenomics and culture.</title>
        <authorList>
            <person name="Gilroy R."/>
            <person name="Ravi A."/>
            <person name="Getino M."/>
            <person name="Pursley I."/>
            <person name="Horton D.L."/>
            <person name="Alikhan N.F."/>
            <person name="Baker D."/>
            <person name="Gharbi K."/>
            <person name="Hall N."/>
            <person name="Watson M."/>
            <person name="Adriaenssens E.M."/>
            <person name="Foster-Nyarko E."/>
            <person name="Jarju S."/>
            <person name="Secka A."/>
            <person name="Antonio M."/>
            <person name="Oren A."/>
            <person name="Chaudhuri R.R."/>
            <person name="La Ragione R."/>
            <person name="Hildebrand F."/>
            <person name="Pallen M.J."/>
        </authorList>
    </citation>
    <scope>NUCLEOTIDE SEQUENCE</scope>
    <source>
        <strain evidence="16">1748</strain>
    </source>
</reference>
<evidence type="ECO:0000313" key="17">
    <source>
        <dbReference type="Proteomes" id="UP000823629"/>
    </source>
</evidence>
<dbReference type="NCBIfam" id="NF003296">
    <property type="entry name" value="PRK04296.1-1"/>
    <property type="match status" value="1"/>
</dbReference>
<evidence type="ECO:0000256" key="5">
    <source>
        <dbReference type="ARBA" id="ARBA00022679"/>
    </source>
</evidence>
<evidence type="ECO:0000256" key="10">
    <source>
        <dbReference type="ARBA" id="ARBA00022840"/>
    </source>
</evidence>
<dbReference type="GO" id="GO:0005829">
    <property type="term" value="C:cytosol"/>
    <property type="evidence" value="ECO:0007669"/>
    <property type="project" value="TreeGrafter"/>
</dbReference>
<keyword evidence="10 11" id="KW-0067">ATP-binding</keyword>
<dbReference type="AlphaFoldDB" id="A0A9D9D6T1"/>
<gene>
    <name evidence="11" type="primary">tdk</name>
    <name evidence="16" type="ORF">IAC78_00130</name>
</gene>
<feature type="binding site" evidence="11">
    <location>
        <position position="183"/>
    </location>
    <ligand>
        <name>Zn(2+)</name>
        <dbReference type="ChEBI" id="CHEBI:29105"/>
    </ligand>
</feature>
<dbReference type="SUPFAM" id="SSF52540">
    <property type="entry name" value="P-loop containing nucleoside triphosphate hydrolases"/>
    <property type="match status" value="1"/>
</dbReference>
<dbReference type="Gene3D" id="3.30.60.20">
    <property type="match status" value="1"/>
</dbReference>
<dbReference type="EC" id="2.7.1.21" evidence="2 11"/>
<dbReference type="FunFam" id="3.40.50.300:FF:000384">
    <property type="entry name" value="Thymidine kinase"/>
    <property type="match status" value="1"/>
</dbReference>
<feature type="binding site" evidence="11">
    <location>
        <begin position="15"/>
        <end position="22"/>
    </location>
    <ligand>
        <name>ATP</name>
        <dbReference type="ChEBI" id="CHEBI:30616"/>
    </ligand>
</feature>
<evidence type="ECO:0000256" key="2">
    <source>
        <dbReference type="ARBA" id="ARBA00012118"/>
    </source>
</evidence>
<feature type="binding site" evidence="13">
    <location>
        <position position="179"/>
    </location>
    <ligand>
        <name>substrate</name>
    </ligand>
</feature>
<dbReference type="InterPro" id="IPR027417">
    <property type="entry name" value="P-loop_NTPase"/>
</dbReference>
<feature type="binding site" evidence="11">
    <location>
        <position position="145"/>
    </location>
    <ligand>
        <name>Zn(2+)</name>
        <dbReference type="ChEBI" id="CHEBI:29105"/>
    </ligand>
</feature>
<comment type="similarity">
    <text evidence="1 11 15">Belongs to the thymidine kinase family.</text>
</comment>
<evidence type="ECO:0000256" key="6">
    <source>
        <dbReference type="ARBA" id="ARBA00022723"/>
    </source>
</evidence>
<evidence type="ECO:0000256" key="11">
    <source>
        <dbReference type="HAMAP-Rule" id="MF_00124"/>
    </source>
</evidence>
<dbReference type="Gene3D" id="3.40.50.300">
    <property type="entry name" value="P-loop containing nucleotide triphosphate hydrolases"/>
    <property type="match status" value="1"/>
</dbReference>
<keyword evidence="4 11" id="KW-0237">DNA synthesis</keyword>
<name>A0A9D9D6T1_9BACL</name>
<dbReference type="PIRSF" id="PIRSF035805">
    <property type="entry name" value="TK_cell"/>
    <property type="match status" value="1"/>
</dbReference>
<proteinExistence type="inferred from homology"/>
<evidence type="ECO:0000256" key="3">
    <source>
        <dbReference type="ARBA" id="ARBA00022490"/>
    </source>
</evidence>
<dbReference type="Proteomes" id="UP000823629">
    <property type="component" value="Unassembled WGS sequence"/>
</dbReference>
<evidence type="ECO:0000313" key="16">
    <source>
        <dbReference type="EMBL" id="MBO8413878.1"/>
    </source>
</evidence>
<dbReference type="HAMAP" id="MF_00124">
    <property type="entry name" value="Thymidine_kinase"/>
    <property type="match status" value="1"/>
</dbReference>
<keyword evidence="8 11" id="KW-0418">Kinase</keyword>
<evidence type="ECO:0000256" key="12">
    <source>
        <dbReference type="PIRSR" id="PIRSR035805-1"/>
    </source>
</evidence>
<comment type="caution">
    <text evidence="16">The sequence shown here is derived from an EMBL/GenBank/DDBJ whole genome shotgun (WGS) entry which is preliminary data.</text>
</comment>
<keyword evidence="9 11" id="KW-0862">Zinc</keyword>
<feature type="binding site" evidence="11">
    <location>
        <position position="186"/>
    </location>
    <ligand>
        <name>Zn(2+)</name>
        <dbReference type="ChEBI" id="CHEBI:29105"/>
    </ligand>
</feature>
<dbReference type="PANTHER" id="PTHR11441">
    <property type="entry name" value="THYMIDINE KINASE"/>
    <property type="match status" value="1"/>
</dbReference>
<feature type="binding site" evidence="11">
    <location>
        <begin position="88"/>
        <end position="91"/>
    </location>
    <ligand>
        <name>ATP</name>
        <dbReference type="ChEBI" id="CHEBI:30616"/>
    </ligand>
</feature>
<evidence type="ECO:0000256" key="4">
    <source>
        <dbReference type="ARBA" id="ARBA00022634"/>
    </source>
</evidence>
<reference evidence="16" key="1">
    <citation type="submission" date="2020-10" db="EMBL/GenBank/DDBJ databases">
        <authorList>
            <person name="Gilroy R."/>
        </authorList>
    </citation>
    <scope>NUCLEOTIDE SEQUENCE</scope>
    <source>
        <strain evidence="16">1748</strain>
    </source>
</reference>
<dbReference type="GO" id="GO:0046104">
    <property type="term" value="P:thymidine metabolic process"/>
    <property type="evidence" value="ECO:0007669"/>
    <property type="project" value="TreeGrafter"/>
</dbReference>
<feature type="active site" description="Proton acceptor" evidence="11 12">
    <location>
        <position position="89"/>
    </location>
</feature>
<dbReference type="PANTHER" id="PTHR11441:SF0">
    <property type="entry name" value="THYMIDINE KINASE, CYTOSOLIC"/>
    <property type="match status" value="1"/>
</dbReference>
<evidence type="ECO:0000256" key="9">
    <source>
        <dbReference type="ARBA" id="ARBA00022833"/>
    </source>
</evidence>
<feature type="binding site" evidence="11">
    <location>
        <position position="148"/>
    </location>
    <ligand>
        <name>Zn(2+)</name>
        <dbReference type="ChEBI" id="CHEBI:29105"/>
    </ligand>
</feature>
<comment type="catalytic activity">
    <reaction evidence="11 14">
        <text>thymidine + ATP = dTMP + ADP + H(+)</text>
        <dbReference type="Rhea" id="RHEA:19129"/>
        <dbReference type="ChEBI" id="CHEBI:15378"/>
        <dbReference type="ChEBI" id="CHEBI:17748"/>
        <dbReference type="ChEBI" id="CHEBI:30616"/>
        <dbReference type="ChEBI" id="CHEBI:63528"/>
        <dbReference type="ChEBI" id="CHEBI:456216"/>
        <dbReference type="EC" id="2.7.1.21"/>
    </reaction>
</comment>
<evidence type="ECO:0000256" key="13">
    <source>
        <dbReference type="PIRSR" id="PIRSR035805-2"/>
    </source>
</evidence>
<keyword evidence="7 11" id="KW-0547">Nucleotide-binding</keyword>
<evidence type="ECO:0000256" key="7">
    <source>
        <dbReference type="ARBA" id="ARBA00022741"/>
    </source>
</evidence>
<dbReference type="GO" id="GO:0071897">
    <property type="term" value="P:DNA biosynthetic process"/>
    <property type="evidence" value="ECO:0007669"/>
    <property type="project" value="UniProtKB-KW"/>
</dbReference>
<organism evidence="16 17">
    <name type="scientific">Candidatus Scatoplasma merdavium</name>
    <dbReference type="NCBI Taxonomy" id="2840932"/>
    <lineage>
        <taxon>Bacteria</taxon>
        <taxon>Bacillati</taxon>
        <taxon>Bacillota</taxon>
        <taxon>Bacilli</taxon>
        <taxon>Bacillales</taxon>
        <taxon>Candidatus Scatoplasma</taxon>
    </lineage>
</organism>
<evidence type="ECO:0000256" key="14">
    <source>
        <dbReference type="RuleBase" id="RU000544"/>
    </source>
</evidence>
<comment type="subcellular location">
    <subcellularLocation>
        <location evidence="11">Cytoplasm</location>
    </subcellularLocation>
</comment>
<evidence type="ECO:0000256" key="15">
    <source>
        <dbReference type="RuleBase" id="RU004165"/>
    </source>
</evidence>
<dbReference type="SUPFAM" id="SSF57716">
    <property type="entry name" value="Glucocorticoid receptor-like (DNA-binding domain)"/>
    <property type="match status" value="1"/>
</dbReference>